<evidence type="ECO:0000259" key="4">
    <source>
        <dbReference type="PROSITE" id="PS50042"/>
    </source>
</evidence>
<evidence type="ECO:0000259" key="5">
    <source>
        <dbReference type="PROSITE" id="PS51063"/>
    </source>
</evidence>
<keyword evidence="1" id="KW-0805">Transcription regulation</keyword>
<dbReference type="EMBL" id="JAWLIP010000007">
    <property type="protein sequence ID" value="MDV6227833.1"/>
    <property type="molecule type" value="Genomic_DNA"/>
</dbReference>
<evidence type="ECO:0000313" key="6">
    <source>
        <dbReference type="EMBL" id="MDV6227833.1"/>
    </source>
</evidence>
<dbReference type="RefSeq" id="WP_113154379.1">
    <property type="nucleotide sequence ID" value="NZ_CP177239.1"/>
</dbReference>
<evidence type="ECO:0000256" key="3">
    <source>
        <dbReference type="ARBA" id="ARBA00023163"/>
    </source>
</evidence>
<dbReference type="SMART" id="SM00419">
    <property type="entry name" value="HTH_CRP"/>
    <property type="match status" value="1"/>
</dbReference>
<dbReference type="InterPro" id="IPR018335">
    <property type="entry name" value="Tscrpt_reg_HTH_Crp-type_CS"/>
</dbReference>
<evidence type="ECO:0000256" key="2">
    <source>
        <dbReference type="ARBA" id="ARBA00023125"/>
    </source>
</evidence>
<evidence type="ECO:0000313" key="7">
    <source>
        <dbReference type="Proteomes" id="UP001185659"/>
    </source>
</evidence>
<dbReference type="InterPro" id="IPR012318">
    <property type="entry name" value="HTH_CRP"/>
</dbReference>
<feature type="domain" description="HTH crp-type" evidence="5">
    <location>
        <begin position="145"/>
        <end position="215"/>
    </location>
</feature>
<dbReference type="Gene3D" id="1.10.10.10">
    <property type="entry name" value="Winged helix-like DNA-binding domain superfamily/Winged helix DNA-binding domain"/>
    <property type="match status" value="1"/>
</dbReference>
<dbReference type="InterPro" id="IPR000595">
    <property type="entry name" value="cNMP-bd_dom"/>
</dbReference>
<keyword evidence="2" id="KW-0238">DNA-binding</keyword>
<dbReference type="CDD" id="cd00092">
    <property type="entry name" value="HTH_CRP"/>
    <property type="match status" value="1"/>
</dbReference>
<dbReference type="Proteomes" id="UP001185659">
    <property type="component" value="Unassembled WGS sequence"/>
</dbReference>
<feature type="domain" description="Cyclic nucleotide-binding" evidence="4">
    <location>
        <begin position="42"/>
        <end position="90"/>
    </location>
</feature>
<dbReference type="Pfam" id="PF13545">
    <property type="entry name" value="HTH_Crp_2"/>
    <property type="match status" value="1"/>
</dbReference>
<keyword evidence="3" id="KW-0804">Transcription</keyword>
<keyword evidence="7" id="KW-1185">Reference proteome</keyword>
<dbReference type="PROSITE" id="PS51063">
    <property type="entry name" value="HTH_CRP_2"/>
    <property type="match status" value="1"/>
</dbReference>
<accession>A0ABU4ANL6</accession>
<dbReference type="InterPro" id="IPR050397">
    <property type="entry name" value="Env_Response_Regulators"/>
</dbReference>
<dbReference type="InterPro" id="IPR014710">
    <property type="entry name" value="RmlC-like_jellyroll"/>
</dbReference>
<dbReference type="PROSITE" id="PS50042">
    <property type="entry name" value="CNMP_BINDING_3"/>
    <property type="match status" value="1"/>
</dbReference>
<organism evidence="6 7">
    <name type="scientific">Nitratireductor aquimarinus</name>
    <dbReference type="NCBI Taxonomy" id="889300"/>
    <lineage>
        <taxon>Bacteria</taxon>
        <taxon>Pseudomonadati</taxon>
        <taxon>Pseudomonadota</taxon>
        <taxon>Alphaproteobacteria</taxon>
        <taxon>Hyphomicrobiales</taxon>
        <taxon>Phyllobacteriaceae</taxon>
        <taxon>Nitratireductor</taxon>
    </lineage>
</organism>
<proteinExistence type="predicted"/>
<dbReference type="PANTHER" id="PTHR24567:SF75">
    <property type="entry name" value="FUMARATE AND NITRATE REDUCTION REGULATORY PROTEIN"/>
    <property type="match status" value="1"/>
</dbReference>
<dbReference type="PRINTS" id="PR00034">
    <property type="entry name" value="HTHCRP"/>
</dbReference>
<dbReference type="Gene3D" id="2.60.120.10">
    <property type="entry name" value="Jelly Rolls"/>
    <property type="match status" value="1"/>
</dbReference>
<name>A0ABU4ANL6_9HYPH</name>
<dbReference type="PROSITE" id="PS00042">
    <property type="entry name" value="HTH_CRP_1"/>
    <property type="match status" value="1"/>
</dbReference>
<dbReference type="InterPro" id="IPR018490">
    <property type="entry name" value="cNMP-bd_dom_sf"/>
</dbReference>
<dbReference type="InterPro" id="IPR036390">
    <property type="entry name" value="WH_DNA-bd_sf"/>
</dbReference>
<dbReference type="CDD" id="cd00038">
    <property type="entry name" value="CAP_ED"/>
    <property type="match status" value="1"/>
</dbReference>
<comment type="caution">
    <text evidence="6">The sequence shown here is derived from an EMBL/GenBank/DDBJ whole genome shotgun (WGS) entry which is preliminary data.</text>
</comment>
<dbReference type="Pfam" id="PF00027">
    <property type="entry name" value="cNMP_binding"/>
    <property type="match status" value="1"/>
</dbReference>
<dbReference type="InterPro" id="IPR036388">
    <property type="entry name" value="WH-like_DNA-bd_sf"/>
</dbReference>
<evidence type="ECO:0000256" key="1">
    <source>
        <dbReference type="ARBA" id="ARBA00023015"/>
    </source>
</evidence>
<sequence length="222" mass="24549">MFAQAATAHAPTAPFRGHQRLAEARPAPASFSPDQPHQIAFFEANEEVYAQGERANALYQVEFGAVRLYRLLSDGRRQISAFHVAGEVFGFEADGHHHFFAEAVGPAGIRVFRQPANEGNWRQTLDAALGALVRAQEHLLVIGRQNAAERVAAFLLDMMERQDNAREVQLPMSRTDIGDYLGLTIETVSRTFSKFKSKGLVRLANTRTVEVVDEAALRAMCA</sequence>
<protein>
    <submittedName>
        <fullName evidence="6">Helix-turn-helix domain-containing protein</fullName>
    </submittedName>
</protein>
<dbReference type="SUPFAM" id="SSF51206">
    <property type="entry name" value="cAMP-binding domain-like"/>
    <property type="match status" value="1"/>
</dbReference>
<dbReference type="SMART" id="SM00100">
    <property type="entry name" value="cNMP"/>
    <property type="match status" value="1"/>
</dbReference>
<gene>
    <name evidence="6" type="ORF">R2G56_16175</name>
</gene>
<dbReference type="SUPFAM" id="SSF46785">
    <property type="entry name" value="Winged helix' DNA-binding domain"/>
    <property type="match status" value="1"/>
</dbReference>
<reference evidence="6 7" key="1">
    <citation type="submission" date="2023-10" db="EMBL/GenBank/DDBJ databases">
        <authorList>
            <person name="Venkata Ramana C."/>
            <person name="Sasikala C."/>
            <person name="Dhurka M."/>
        </authorList>
    </citation>
    <scope>NUCLEOTIDE SEQUENCE [LARGE SCALE GENOMIC DNA]</scope>
    <source>
        <strain evidence="6 7">KCTC 32151</strain>
    </source>
</reference>
<dbReference type="PANTHER" id="PTHR24567">
    <property type="entry name" value="CRP FAMILY TRANSCRIPTIONAL REGULATORY PROTEIN"/>
    <property type="match status" value="1"/>
</dbReference>